<dbReference type="OrthoDB" id="5967843at2759"/>
<accession>A0A8H5FSA5</accession>
<gene>
    <name evidence="4" type="ORF">D9756_009989</name>
</gene>
<evidence type="ECO:0000256" key="1">
    <source>
        <dbReference type="ARBA" id="ARBA00022737"/>
    </source>
</evidence>
<keyword evidence="5" id="KW-1185">Reference proteome</keyword>
<dbReference type="SUPFAM" id="SSF52540">
    <property type="entry name" value="P-loop containing nucleoside triphosphate hydrolases"/>
    <property type="match status" value="1"/>
</dbReference>
<dbReference type="Pfam" id="PF24883">
    <property type="entry name" value="NPHP3_N"/>
    <property type="match status" value="1"/>
</dbReference>
<dbReference type="InterPro" id="IPR056884">
    <property type="entry name" value="NPHP3-like_N"/>
</dbReference>
<keyword evidence="1" id="KW-0677">Repeat</keyword>
<dbReference type="Gene3D" id="3.40.50.300">
    <property type="entry name" value="P-loop containing nucleotide triphosphate hydrolases"/>
    <property type="match status" value="1"/>
</dbReference>
<sequence length="573" mass="64867">MNSTSSSSSSFSEGPLGPEESRILSNNESLLIPENPAGRSLDQPVSTRTKRRLSNTDEDLLPRKRAQAIEPAYVPFLTPRTLPTYNEGTSFQGARDFILKNPSFVSTTQNVYSQGHDSLEVFRWLREYIMQGAEFDSSERDPPPRCHPETRTTILQRANDWIDNLLPHEQILWIRGPAGVGKSAIVQTLVEGLSKSHRLGASLFFSRTERRSNPLQVFPTLAYQLATQDINYRTYLTELMCVNPRSLEKAMSAQFHLLILEPFARRKLREGQPHLLVAIDGLDECEGEQNQDKRGQTQLRGRNSDRVQCAIVQLISDFVRNNPSIPLLWIIASRPETHLSAVFAEDEVVGTFWEEDVPVDSDEACRDVEIFLHNEFKKIRKHYPNLITQTPWPNSGDFLQITKAASGLFVFAEVVARFIDDPQVRNPIAHLDYVLAALSRFPGNVSRQNPLAALDAIYTAILARVPAEVVETTKQLLTTIVFHQRLNISPSPLNEIRRILNLSLNDAIVALDKLPSVIYFSPSRYLDNACPRFYHASFPDFLRDRSRSHGYAVGRHVVKEKLLEVCLPGMRSE</sequence>
<dbReference type="EMBL" id="JAACJO010000026">
    <property type="protein sequence ID" value="KAF5347264.1"/>
    <property type="molecule type" value="Genomic_DNA"/>
</dbReference>
<evidence type="ECO:0000313" key="4">
    <source>
        <dbReference type="EMBL" id="KAF5347264.1"/>
    </source>
</evidence>
<evidence type="ECO:0000313" key="5">
    <source>
        <dbReference type="Proteomes" id="UP000559027"/>
    </source>
</evidence>
<name>A0A8H5FSA5_9AGAR</name>
<reference evidence="4 5" key="1">
    <citation type="journal article" date="2020" name="ISME J.">
        <title>Uncovering the hidden diversity of litter-decomposition mechanisms in mushroom-forming fungi.</title>
        <authorList>
            <person name="Floudas D."/>
            <person name="Bentzer J."/>
            <person name="Ahren D."/>
            <person name="Johansson T."/>
            <person name="Persson P."/>
            <person name="Tunlid A."/>
        </authorList>
    </citation>
    <scope>NUCLEOTIDE SEQUENCE [LARGE SCALE GENOMIC DNA]</scope>
    <source>
        <strain evidence="4 5">CBS 146.42</strain>
    </source>
</reference>
<dbReference type="Proteomes" id="UP000559027">
    <property type="component" value="Unassembled WGS sequence"/>
</dbReference>
<dbReference type="PANTHER" id="PTHR10039">
    <property type="entry name" value="AMELOGENIN"/>
    <property type="match status" value="1"/>
</dbReference>
<feature type="domain" description="NACHT" evidence="3">
    <location>
        <begin position="170"/>
        <end position="284"/>
    </location>
</feature>
<dbReference type="InterPro" id="IPR007111">
    <property type="entry name" value="NACHT_NTPase"/>
</dbReference>
<protein>
    <recommendedName>
        <fullName evidence="3">NACHT domain-containing protein</fullName>
    </recommendedName>
</protein>
<feature type="region of interest" description="Disordered" evidence="2">
    <location>
        <begin position="1"/>
        <end position="59"/>
    </location>
</feature>
<evidence type="ECO:0000256" key="2">
    <source>
        <dbReference type="SAM" id="MobiDB-lite"/>
    </source>
</evidence>
<organism evidence="4 5">
    <name type="scientific">Leucocoprinus leucothites</name>
    <dbReference type="NCBI Taxonomy" id="201217"/>
    <lineage>
        <taxon>Eukaryota</taxon>
        <taxon>Fungi</taxon>
        <taxon>Dikarya</taxon>
        <taxon>Basidiomycota</taxon>
        <taxon>Agaricomycotina</taxon>
        <taxon>Agaricomycetes</taxon>
        <taxon>Agaricomycetidae</taxon>
        <taxon>Agaricales</taxon>
        <taxon>Agaricineae</taxon>
        <taxon>Agaricaceae</taxon>
        <taxon>Leucocoprinus</taxon>
    </lineage>
</organism>
<dbReference type="PANTHER" id="PTHR10039:SF17">
    <property type="entry name" value="FUNGAL STAND N-TERMINAL GOODBYE DOMAIN-CONTAINING PROTEIN-RELATED"/>
    <property type="match status" value="1"/>
</dbReference>
<evidence type="ECO:0000259" key="3">
    <source>
        <dbReference type="PROSITE" id="PS50837"/>
    </source>
</evidence>
<dbReference type="PROSITE" id="PS50837">
    <property type="entry name" value="NACHT"/>
    <property type="match status" value="1"/>
</dbReference>
<dbReference type="InterPro" id="IPR027417">
    <property type="entry name" value="P-loop_NTPase"/>
</dbReference>
<dbReference type="AlphaFoldDB" id="A0A8H5FSA5"/>
<comment type="caution">
    <text evidence="4">The sequence shown here is derived from an EMBL/GenBank/DDBJ whole genome shotgun (WGS) entry which is preliminary data.</text>
</comment>
<proteinExistence type="predicted"/>
<feature type="compositionally biased region" description="Low complexity" evidence="2">
    <location>
        <begin position="1"/>
        <end position="12"/>
    </location>
</feature>